<keyword evidence="1" id="KW-1133">Transmembrane helix</keyword>
<proteinExistence type="predicted"/>
<keyword evidence="1" id="KW-0472">Membrane</keyword>
<evidence type="ECO:0000313" key="3">
    <source>
        <dbReference type="Proteomes" id="UP000199440"/>
    </source>
</evidence>
<evidence type="ECO:0000256" key="1">
    <source>
        <dbReference type="SAM" id="Phobius"/>
    </source>
</evidence>
<dbReference type="EMBL" id="FNGV01000007">
    <property type="protein sequence ID" value="SDM32142.1"/>
    <property type="molecule type" value="Genomic_DNA"/>
</dbReference>
<gene>
    <name evidence="2" type="ORF">SAMN04488514_107177</name>
</gene>
<feature type="transmembrane region" description="Helical" evidence="1">
    <location>
        <begin position="6"/>
        <end position="26"/>
    </location>
</feature>
<reference evidence="2 3" key="1">
    <citation type="submission" date="2016-10" db="EMBL/GenBank/DDBJ databases">
        <authorList>
            <person name="de Groot N.N."/>
        </authorList>
    </citation>
    <scope>NUCLEOTIDE SEQUENCE [LARGE SCALE GENOMIC DNA]</scope>
    <source>
        <strain evidence="2 3">DSM 19886</strain>
    </source>
</reference>
<organism evidence="2 3">
    <name type="scientific">Kriegella aquimaris</name>
    <dbReference type="NCBI Taxonomy" id="192904"/>
    <lineage>
        <taxon>Bacteria</taxon>
        <taxon>Pseudomonadati</taxon>
        <taxon>Bacteroidota</taxon>
        <taxon>Flavobacteriia</taxon>
        <taxon>Flavobacteriales</taxon>
        <taxon>Flavobacteriaceae</taxon>
        <taxon>Kriegella</taxon>
    </lineage>
</organism>
<evidence type="ECO:0000313" key="2">
    <source>
        <dbReference type="EMBL" id="SDM32142.1"/>
    </source>
</evidence>
<dbReference type="Proteomes" id="UP000199440">
    <property type="component" value="Unassembled WGS sequence"/>
</dbReference>
<accession>A0A1G9S9R5</accession>
<keyword evidence="1" id="KW-0812">Transmembrane</keyword>
<keyword evidence="3" id="KW-1185">Reference proteome</keyword>
<sequence>MFQETILIPWLSVQLFFILTFMPINLHIPGHVSYALLTLLGAMANSKREKA</sequence>
<protein>
    <submittedName>
        <fullName evidence="2">Uncharacterized protein</fullName>
    </submittedName>
</protein>
<dbReference type="AlphaFoldDB" id="A0A1G9S9R5"/>
<name>A0A1G9S9R5_9FLAO</name>